<evidence type="ECO:0000256" key="7">
    <source>
        <dbReference type="SAM" id="Phobius"/>
    </source>
</evidence>
<dbReference type="InterPro" id="IPR042217">
    <property type="entry name" value="T4SS_VirB10/TrbI"/>
</dbReference>
<evidence type="ECO:0000256" key="2">
    <source>
        <dbReference type="ARBA" id="ARBA00010265"/>
    </source>
</evidence>
<evidence type="ECO:0000256" key="4">
    <source>
        <dbReference type="ARBA" id="ARBA00022989"/>
    </source>
</evidence>
<keyword evidence="9" id="KW-1185">Reference proteome</keyword>
<dbReference type="Gene3D" id="2.40.128.260">
    <property type="entry name" value="Type IV secretion system, VirB10/TraB/TrbI"/>
    <property type="match status" value="1"/>
</dbReference>
<evidence type="ECO:0000256" key="1">
    <source>
        <dbReference type="ARBA" id="ARBA00004167"/>
    </source>
</evidence>
<dbReference type="Pfam" id="PF03743">
    <property type="entry name" value="TrbI"/>
    <property type="match status" value="1"/>
</dbReference>
<accession>A0A1H1KL55</accession>
<evidence type="ECO:0000256" key="6">
    <source>
        <dbReference type="SAM" id="MobiDB-lite"/>
    </source>
</evidence>
<name>A0A1H1KL55_9BURK</name>
<reference evidence="9" key="1">
    <citation type="submission" date="2016-10" db="EMBL/GenBank/DDBJ databases">
        <authorList>
            <person name="Varghese N."/>
            <person name="Submissions S."/>
        </authorList>
    </citation>
    <scope>NUCLEOTIDE SEQUENCE [LARGE SCALE GENOMIC DNA]</scope>
    <source>
        <strain evidence="9">DUS833</strain>
    </source>
</reference>
<proteinExistence type="inferred from homology"/>
<gene>
    <name evidence="8" type="ORF">SAMN05445850_8420</name>
</gene>
<keyword evidence="5 7" id="KW-0472">Membrane</keyword>
<evidence type="ECO:0000313" key="9">
    <source>
        <dbReference type="Proteomes" id="UP000199365"/>
    </source>
</evidence>
<dbReference type="Proteomes" id="UP000199365">
    <property type="component" value="Unassembled WGS sequence"/>
</dbReference>
<evidence type="ECO:0000256" key="5">
    <source>
        <dbReference type="ARBA" id="ARBA00023136"/>
    </source>
</evidence>
<feature type="compositionally biased region" description="Low complexity" evidence="6">
    <location>
        <begin position="85"/>
        <end position="106"/>
    </location>
</feature>
<evidence type="ECO:0000313" key="8">
    <source>
        <dbReference type="EMBL" id="SDR62772.1"/>
    </source>
</evidence>
<keyword evidence="4 7" id="KW-1133">Transmembrane helix</keyword>
<protein>
    <submittedName>
        <fullName evidence="8">Type IV secretion system protein VirB10</fullName>
    </submittedName>
</protein>
<dbReference type="GO" id="GO:0016020">
    <property type="term" value="C:membrane"/>
    <property type="evidence" value="ECO:0007669"/>
    <property type="project" value="UniProtKB-SubCell"/>
</dbReference>
<evidence type="ECO:0000256" key="3">
    <source>
        <dbReference type="ARBA" id="ARBA00022692"/>
    </source>
</evidence>
<keyword evidence="3 7" id="KW-0812">Transmembrane</keyword>
<feature type="transmembrane region" description="Helical" evidence="7">
    <location>
        <begin position="26"/>
        <end position="45"/>
    </location>
</feature>
<comment type="subcellular location">
    <subcellularLocation>
        <location evidence="1">Membrane</location>
        <topology evidence="1">Single-pass membrane protein</topology>
    </subcellularLocation>
</comment>
<comment type="similarity">
    <text evidence="2">Belongs to the TrbI/VirB10 family.</text>
</comment>
<dbReference type="EMBL" id="FNKX01000005">
    <property type="protein sequence ID" value="SDR62772.1"/>
    <property type="molecule type" value="Genomic_DNA"/>
</dbReference>
<dbReference type="RefSeq" id="WP_090812783.1">
    <property type="nucleotide sequence ID" value="NZ_FNKX01000005.1"/>
</dbReference>
<sequence length="419" mass="43777">MAKKTEQATPNAEQAALVKGKTPRNAIMSIGLLAALVIGVLGFYYELKASNQAQEEERLKKASALKSSTEAPAAGSSDIDRMIRQQQEAAAAEAAARAASEASAAQHPTVKPMLTGNDFQREVGADGTDTRALAASNKLDAIYTSSVFKQSGASRNASQQASAVPAGVPSLDDFRAARAAATSGVQNPTDAMALALAKQGQAPEDRDRAFLKETAGQGGIERTTFNGQAGGCTLTPPHNIHVKTVEGLNSDKPGRVALMVDEDVYDSLRGDCLMIPKGSFINGAYSADIKVGQERLLVASTSLRLPNGKSVPMNGMQGADQNGYAGFSGDVNNHFLAIFGAGFITAVLLKTFDNNATTSTTSSPIGVTTYGSTAGQVAATTAQAVLQRNQNIPPTITVPPGEKFLVQVTQDIVMEPYRD</sequence>
<organism evidence="8 9">
    <name type="scientific">Paraburkholderia tuberum</name>
    <dbReference type="NCBI Taxonomy" id="157910"/>
    <lineage>
        <taxon>Bacteria</taxon>
        <taxon>Pseudomonadati</taxon>
        <taxon>Pseudomonadota</taxon>
        <taxon>Betaproteobacteria</taxon>
        <taxon>Burkholderiales</taxon>
        <taxon>Burkholderiaceae</taxon>
        <taxon>Paraburkholderia</taxon>
    </lineage>
</organism>
<dbReference type="CDD" id="cd16429">
    <property type="entry name" value="VirB10"/>
    <property type="match status" value="1"/>
</dbReference>
<dbReference type="InterPro" id="IPR005498">
    <property type="entry name" value="T4SS_VirB10/TraB/TrbI"/>
</dbReference>
<dbReference type="AlphaFoldDB" id="A0A1H1KL55"/>
<feature type="region of interest" description="Disordered" evidence="6">
    <location>
        <begin position="85"/>
        <end position="123"/>
    </location>
</feature>
<dbReference type="STRING" id="157910.SAMN05445850_8420"/>